<keyword evidence="3" id="KW-0507">mRNA processing</keyword>
<comment type="caution">
    <text evidence="9">The sequence shown here is derived from an EMBL/GenBank/DDBJ whole genome shotgun (WGS) entry which is preliminary data.</text>
</comment>
<keyword evidence="6" id="KW-0539">Nucleus</keyword>
<accession>A0A2V1AUW7</accession>
<keyword evidence="5" id="KW-0508">mRNA splicing</keyword>
<comment type="subcellular location">
    <subcellularLocation>
        <location evidence="1">Nucleus</location>
    </subcellularLocation>
</comment>
<reference evidence="9 10" key="1">
    <citation type="submission" date="2017-12" db="EMBL/GenBank/DDBJ databases">
        <title>Genome Sequence of a Multidrug-Resistant Candida haemulonii Isolate from a Patient with Chronic Leg Ulcers in Israel.</title>
        <authorList>
            <person name="Chow N.A."/>
            <person name="Gade L."/>
            <person name="Batra D."/>
            <person name="Rowe L.A."/>
            <person name="Ben-Ami R."/>
            <person name="Loparev V.N."/>
            <person name="Litvintseva A.P."/>
        </authorList>
    </citation>
    <scope>NUCLEOTIDE SEQUENCE [LARGE SCALE GENOMIC DNA]</scope>
    <source>
        <strain evidence="9 10">B11899</strain>
    </source>
</reference>
<name>A0A2V1AUW7_9ASCO</name>
<dbReference type="PANTHER" id="PTHR13296:SF0">
    <property type="entry name" value="PRE-MRNA-SPLICING FACTOR SPF27"/>
    <property type="match status" value="1"/>
</dbReference>
<keyword evidence="4" id="KW-0747">Spliceosome</keyword>
<dbReference type="GO" id="GO:0000974">
    <property type="term" value="C:Prp19 complex"/>
    <property type="evidence" value="ECO:0007669"/>
    <property type="project" value="TreeGrafter"/>
</dbReference>
<feature type="region of interest" description="Disordered" evidence="8">
    <location>
        <begin position="51"/>
        <end position="91"/>
    </location>
</feature>
<evidence type="ECO:0000256" key="4">
    <source>
        <dbReference type="ARBA" id="ARBA00022728"/>
    </source>
</evidence>
<evidence type="ECO:0000256" key="3">
    <source>
        <dbReference type="ARBA" id="ARBA00022664"/>
    </source>
</evidence>
<evidence type="ECO:0000313" key="9">
    <source>
        <dbReference type="EMBL" id="PVH21113.1"/>
    </source>
</evidence>
<dbReference type="PANTHER" id="PTHR13296">
    <property type="entry name" value="BCAS2 PROTEIN"/>
    <property type="match status" value="1"/>
</dbReference>
<evidence type="ECO:0000256" key="5">
    <source>
        <dbReference type="ARBA" id="ARBA00023187"/>
    </source>
</evidence>
<evidence type="ECO:0000256" key="7">
    <source>
        <dbReference type="SAM" id="Coils"/>
    </source>
</evidence>
<evidence type="ECO:0000256" key="8">
    <source>
        <dbReference type="SAM" id="MobiDB-lite"/>
    </source>
</evidence>
<evidence type="ECO:0000256" key="6">
    <source>
        <dbReference type="ARBA" id="ARBA00023242"/>
    </source>
</evidence>
<dbReference type="GO" id="GO:0071011">
    <property type="term" value="C:precatalytic spliceosome"/>
    <property type="evidence" value="ECO:0007669"/>
    <property type="project" value="TreeGrafter"/>
</dbReference>
<dbReference type="EMBL" id="PKFO01000005">
    <property type="protein sequence ID" value="PVH21113.1"/>
    <property type="molecule type" value="Genomic_DNA"/>
</dbReference>
<dbReference type="GeneID" id="37005411"/>
<dbReference type="GO" id="GO:0008380">
    <property type="term" value="P:RNA splicing"/>
    <property type="evidence" value="ECO:0007669"/>
    <property type="project" value="UniProtKB-KW"/>
</dbReference>
<dbReference type="RefSeq" id="XP_025342053.1">
    <property type="nucleotide sequence ID" value="XM_025483838.1"/>
</dbReference>
<dbReference type="GO" id="GO:0071013">
    <property type="term" value="C:catalytic step 2 spliceosome"/>
    <property type="evidence" value="ECO:0007669"/>
    <property type="project" value="TreeGrafter"/>
</dbReference>
<dbReference type="AlphaFoldDB" id="A0A2V1AUW7"/>
<protein>
    <recommendedName>
        <fullName evidence="11">Pre-mRNA-splicing factor SPF27</fullName>
    </recommendedName>
</protein>
<evidence type="ECO:0000313" key="10">
    <source>
        <dbReference type="Proteomes" id="UP000244309"/>
    </source>
</evidence>
<dbReference type="GO" id="GO:0006397">
    <property type="term" value="P:mRNA processing"/>
    <property type="evidence" value="ECO:0007669"/>
    <property type="project" value="UniProtKB-KW"/>
</dbReference>
<evidence type="ECO:0000256" key="1">
    <source>
        <dbReference type="ARBA" id="ARBA00004123"/>
    </source>
</evidence>
<dbReference type="Pfam" id="PF05700">
    <property type="entry name" value="BCAS2"/>
    <property type="match status" value="1"/>
</dbReference>
<sequence length="215" mass="25062">MLTHFDTIDSLPYIDYGITPQERRRVDELVQQEVAQLNTDDMHPAVGPMLPLSSNMERFRRRPQAAEPTSGYERDDEDNIAPQSSLPQGIDMSRYTDFHDEEDNDADSDNAENINHERMYTSLAYSMLRERNASLALQNDESVNSIRNTHLDSLSKTESSYQNELERKRQRVEEINEARKKRQIDFQPVNEYLEEKWHDGINSMIDMGIHKRSGN</sequence>
<comment type="similarity">
    <text evidence="2">Belongs to the SPF27 family.</text>
</comment>
<feature type="coiled-coil region" evidence="7">
    <location>
        <begin position="151"/>
        <end position="185"/>
    </location>
</feature>
<dbReference type="VEuPathDB" id="FungiDB:CXQ85_000078"/>
<dbReference type="InterPro" id="IPR008409">
    <property type="entry name" value="SPF27"/>
</dbReference>
<organism evidence="9 10">
    <name type="scientific">Candidozyma haemuli</name>
    <dbReference type="NCBI Taxonomy" id="45357"/>
    <lineage>
        <taxon>Eukaryota</taxon>
        <taxon>Fungi</taxon>
        <taxon>Dikarya</taxon>
        <taxon>Ascomycota</taxon>
        <taxon>Saccharomycotina</taxon>
        <taxon>Pichiomycetes</taxon>
        <taxon>Metschnikowiaceae</taxon>
        <taxon>Candidozyma</taxon>
    </lineage>
</organism>
<dbReference type="Proteomes" id="UP000244309">
    <property type="component" value="Unassembled WGS sequence"/>
</dbReference>
<keyword evidence="7" id="KW-0175">Coiled coil</keyword>
<dbReference type="OrthoDB" id="205794at2759"/>
<proteinExistence type="inferred from homology"/>
<keyword evidence="10" id="KW-1185">Reference proteome</keyword>
<gene>
    <name evidence="9" type="ORF">CXQ85_000078</name>
</gene>
<dbReference type="STRING" id="45357.A0A2V1AUW7"/>
<evidence type="ECO:0008006" key="11">
    <source>
        <dbReference type="Google" id="ProtNLM"/>
    </source>
</evidence>
<evidence type="ECO:0000256" key="2">
    <source>
        <dbReference type="ARBA" id="ARBA00010788"/>
    </source>
</evidence>